<dbReference type="HOGENOM" id="CLU_113225_2_2_9"/>
<gene>
    <name evidence="2" type="ordered locus">Sgly_0206</name>
</gene>
<feature type="transmembrane region" description="Helical" evidence="1">
    <location>
        <begin position="34"/>
        <end position="54"/>
    </location>
</feature>
<keyword evidence="3" id="KW-1185">Reference proteome</keyword>
<reference evidence="2 3" key="1">
    <citation type="journal article" date="2011" name="Stand. Genomic Sci.">
        <title>Complete genome sequence of Syntrophobotulus glycolicus type strain (FlGlyR).</title>
        <authorList>
            <person name="Han C."/>
            <person name="Mwirichia R."/>
            <person name="Chertkov O."/>
            <person name="Held B."/>
            <person name="Lapidus A."/>
            <person name="Nolan M."/>
            <person name="Lucas S."/>
            <person name="Hammon N."/>
            <person name="Deshpande S."/>
            <person name="Cheng J.F."/>
            <person name="Tapia R."/>
            <person name="Goodwin L."/>
            <person name="Pitluck S."/>
            <person name="Huntemann M."/>
            <person name="Liolios K."/>
            <person name="Ivanova N."/>
            <person name="Pagani I."/>
            <person name="Mavromatis K."/>
            <person name="Ovchinikova G."/>
            <person name="Pati A."/>
            <person name="Chen A."/>
            <person name="Palaniappan K."/>
            <person name="Land M."/>
            <person name="Hauser L."/>
            <person name="Brambilla E.M."/>
            <person name="Rohde M."/>
            <person name="Spring S."/>
            <person name="Sikorski J."/>
            <person name="Goker M."/>
            <person name="Woyke T."/>
            <person name="Bristow J."/>
            <person name="Eisen J.A."/>
            <person name="Markowitz V."/>
            <person name="Hugenholtz P."/>
            <person name="Kyrpides N.C."/>
            <person name="Klenk H.P."/>
            <person name="Detter J.C."/>
        </authorList>
    </citation>
    <scope>NUCLEOTIDE SEQUENCE [LARGE SCALE GENOMIC DNA]</scope>
    <source>
        <strain evidence="3">DSM 8271 / FlGlyR</strain>
    </source>
</reference>
<keyword evidence="1" id="KW-0472">Membrane</keyword>
<organism evidence="2 3">
    <name type="scientific">Syntrophobotulus glycolicus (strain DSM 8271 / FlGlyR)</name>
    <dbReference type="NCBI Taxonomy" id="645991"/>
    <lineage>
        <taxon>Bacteria</taxon>
        <taxon>Bacillati</taxon>
        <taxon>Bacillota</taxon>
        <taxon>Clostridia</taxon>
        <taxon>Eubacteriales</taxon>
        <taxon>Desulfitobacteriaceae</taxon>
        <taxon>Syntrophobotulus</taxon>
    </lineage>
</organism>
<reference evidence="3" key="2">
    <citation type="submission" date="2011-02" db="EMBL/GenBank/DDBJ databases">
        <title>The complete genome of Syntrophobotulus glycolicus DSM 8271.</title>
        <authorList>
            <person name="Lucas S."/>
            <person name="Copeland A."/>
            <person name="Lapidus A."/>
            <person name="Bruce D."/>
            <person name="Goodwin L."/>
            <person name="Pitluck S."/>
            <person name="Kyrpides N."/>
            <person name="Mavromatis K."/>
            <person name="Pagani I."/>
            <person name="Ivanova N."/>
            <person name="Mikhailova N."/>
            <person name="Chertkov O."/>
            <person name="Held B."/>
            <person name="Detter J.C."/>
            <person name="Tapia R."/>
            <person name="Han C."/>
            <person name="Land M."/>
            <person name="Hauser L."/>
            <person name="Markowitz V."/>
            <person name="Cheng J.-F."/>
            <person name="Hugenholtz P."/>
            <person name="Woyke T."/>
            <person name="Wu D."/>
            <person name="Spring S."/>
            <person name="Schroeder M."/>
            <person name="Brambilla E."/>
            <person name="Klenk H.-P."/>
            <person name="Eisen J.A."/>
        </authorList>
    </citation>
    <scope>NUCLEOTIDE SEQUENCE [LARGE SCALE GENOMIC DNA]</scope>
    <source>
        <strain evidence="3">DSM 8271 / FlGlyR</strain>
    </source>
</reference>
<keyword evidence="1" id="KW-1133">Transmembrane helix</keyword>
<evidence type="ECO:0000256" key="1">
    <source>
        <dbReference type="SAM" id="Phobius"/>
    </source>
</evidence>
<dbReference type="KEGG" id="sgy:Sgly_0206"/>
<sequence>MLFKIIVSGIAVGLAFDVYRIIRWKLQTGKVLTFFGDLLFSMSASMIMILFVVEANHLELRFYVFLAVLAGLLIYLGLFSKPIKKVITGVFNILNRIYTQIIWMISFVFRAVKSLLEGVMSVPFSILRWLALLLFRIVEAIYRSVHRTKRL</sequence>
<dbReference type="InterPro" id="IPR019074">
    <property type="entry name" value="YabQ"/>
</dbReference>
<feature type="transmembrane region" description="Helical" evidence="1">
    <location>
        <begin position="60"/>
        <end position="78"/>
    </location>
</feature>
<evidence type="ECO:0000313" key="3">
    <source>
        <dbReference type="Proteomes" id="UP000007488"/>
    </source>
</evidence>
<dbReference type="NCBIfam" id="TIGR02893">
    <property type="entry name" value="spore_yabQ"/>
    <property type="match status" value="1"/>
</dbReference>
<feature type="transmembrane region" description="Helical" evidence="1">
    <location>
        <begin position="124"/>
        <end position="142"/>
    </location>
</feature>
<dbReference type="Proteomes" id="UP000007488">
    <property type="component" value="Chromosome"/>
</dbReference>
<name>F0SW91_SYNGF</name>
<dbReference type="RefSeq" id="WP_013623448.1">
    <property type="nucleotide sequence ID" value="NC_015172.1"/>
</dbReference>
<accession>F0SW91</accession>
<protein>
    <submittedName>
        <fullName evidence="2">Spore cortex biosynthesis protein, YabQ</fullName>
    </submittedName>
</protein>
<keyword evidence="1" id="KW-0812">Transmembrane</keyword>
<feature type="transmembrane region" description="Helical" evidence="1">
    <location>
        <begin position="6"/>
        <end position="22"/>
    </location>
</feature>
<proteinExistence type="predicted"/>
<dbReference type="STRING" id="645991.Sgly_0206"/>
<evidence type="ECO:0000313" key="2">
    <source>
        <dbReference type="EMBL" id="ADY54577.1"/>
    </source>
</evidence>
<feature type="transmembrane region" description="Helical" evidence="1">
    <location>
        <begin position="90"/>
        <end position="112"/>
    </location>
</feature>
<dbReference type="AlphaFoldDB" id="F0SW91"/>
<dbReference type="eggNOG" id="ENOG50337EG">
    <property type="taxonomic scope" value="Bacteria"/>
</dbReference>
<dbReference type="EMBL" id="CP002547">
    <property type="protein sequence ID" value="ADY54577.1"/>
    <property type="molecule type" value="Genomic_DNA"/>
</dbReference>
<dbReference type="Pfam" id="PF09578">
    <property type="entry name" value="Spore_YabQ"/>
    <property type="match status" value="1"/>
</dbReference>